<feature type="transmembrane region" description="Helical" evidence="1">
    <location>
        <begin position="21"/>
        <end position="39"/>
    </location>
</feature>
<evidence type="ECO:0000313" key="4">
    <source>
        <dbReference type="Proteomes" id="UP001238603"/>
    </source>
</evidence>
<dbReference type="Pfam" id="PF00884">
    <property type="entry name" value="Sulfatase"/>
    <property type="match status" value="1"/>
</dbReference>
<dbReference type="PANTHER" id="PTHR43751:SF3">
    <property type="entry name" value="SULFATASE N-TERMINAL DOMAIN-CONTAINING PROTEIN"/>
    <property type="match status" value="1"/>
</dbReference>
<feature type="transmembrane region" description="Helical" evidence="1">
    <location>
        <begin position="95"/>
        <end position="114"/>
    </location>
</feature>
<feature type="transmembrane region" description="Helical" evidence="1">
    <location>
        <begin position="173"/>
        <end position="190"/>
    </location>
</feature>
<keyword evidence="1" id="KW-0812">Transmembrane</keyword>
<dbReference type="CDD" id="cd16148">
    <property type="entry name" value="sulfatase_like"/>
    <property type="match status" value="1"/>
</dbReference>
<feature type="transmembrane region" description="Helical" evidence="1">
    <location>
        <begin position="134"/>
        <end position="152"/>
    </location>
</feature>
<evidence type="ECO:0000256" key="1">
    <source>
        <dbReference type="SAM" id="Phobius"/>
    </source>
</evidence>
<dbReference type="InterPro" id="IPR000917">
    <property type="entry name" value="Sulfatase_N"/>
</dbReference>
<comment type="caution">
    <text evidence="3">The sequence shown here is derived from an EMBL/GenBank/DDBJ whole genome shotgun (WGS) entry which is preliminary data.</text>
</comment>
<dbReference type="Gene3D" id="3.30.1120.10">
    <property type="match status" value="1"/>
</dbReference>
<dbReference type="SUPFAM" id="SSF53649">
    <property type="entry name" value="Alkaline phosphatase-like"/>
    <property type="match status" value="1"/>
</dbReference>
<gene>
    <name evidence="3" type="ORF">QRD43_13275</name>
</gene>
<dbReference type="Gene3D" id="3.40.720.10">
    <property type="entry name" value="Alkaline Phosphatase, subunit A"/>
    <property type="match status" value="1"/>
</dbReference>
<reference evidence="3 4" key="1">
    <citation type="submission" date="2023-06" db="EMBL/GenBank/DDBJ databases">
        <title>Pelomonas sp. APW6 16S ribosomal RNA gene genome sequencing and assembly.</title>
        <authorList>
            <person name="Woo H."/>
        </authorList>
    </citation>
    <scope>NUCLEOTIDE SEQUENCE [LARGE SCALE GENOMIC DNA]</scope>
    <source>
        <strain evidence="3 4">APW6</strain>
    </source>
</reference>
<sequence>MRRGAPFERGDDLPRPSLWRLFGHAQSALMVLWLPFALLRQIDAYVAFRTPAELGADLALAAVLIGAVCLALALVGVGLGLVMRLAGVRSATADVAAWATVLVPCLWVCLWQLGGTGWAWLKLSTGTDISLSPHGRMAATFALVVVLGGLLWQGKAGRMARVALQLMQSLRSLALALLAVAVVTVAWQPPRLLATTATADTRPVKDTLPPSAPPPVRDIFLITIDTLAEGDARVCGTGPTLMPELRRFATQATCFSRAYSTSNFTTPSTITLETGALPWHHWGVQIVAKAARPLQDPSLAHRLRDAGYRTISFSANILASPRHHGTDTGYDDQRISPTTSLGSQPRILLTRFPDSTLPFWLSSLVPFLDTLDVYLHGSTHPYPPELTYEPALAAIRAREAAFAWIHTLPPHDPFLPPASTRGKLLPGEDLSRWSQQLGMTAFSGGQQALVQKHRLRYQESIMGADEALGRFLAQLQEAGRLDDALVIVTSDHGESFEHGYLGHAGDILTDDVLRVPLIVKLPGQRLGRQVDTPVSLADVAPTITDFGGAPPLPRTDGRSLRPALEGAPLPARPVYAMAMERQSRFAPLQRGRYAVIDGTLKLVLDRATGAQQLFDLALDAGERRDLSAERPQDSHRLRQLLEAQLSEADAARQRLFPR</sequence>
<dbReference type="InterPro" id="IPR017850">
    <property type="entry name" value="Alkaline_phosphatase_core_sf"/>
</dbReference>
<evidence type="ECO:0000259" key="2">
    <source>
        <dbReference type="Pfam" id="PF00884"/>
    </source>
</evidence>
<dbReference type="PANTHER" id="PTHR43751">
    <property type="entry name" value="SULFATASE"/>
    <property type="match status" value="1"/>
</dbReference>
<dbReference type="EMBL" id="JASVDS010000003">
    <property type="protein sequence ID" value="MDL5032880.1"/>
    <property type="molecule type" value="Genomic_DNA"/>
</dbReference>
<dbReference type="RefSeq" id="WP_285982949.1">
    <property type="nucleotide sequence ID" value="NZ_JASVDS010000003.1"/>
</dbReference>
<name>A0ABT7LMH7_9BURK</name>
<feature type="transmembrane region" description="Helical" evidence="1">
    <location>
        <begin position="59"/>
        <end position="83"/>
    </location>
</feature>
<feature type="domain" description="Sulfatase N-terminal" evidence="2">
    <location>
        <begin position="218"/>
        <end position="546"/>
    </location>
</feature>
<accession>A0ABT7LMH7</accession>
<organism evidence="3 4">
    <name type="scientific">Roseateles subflavus</name>
    <dbReference type="NCBI Taxonomy" id="3053353"/>
    <lineage>
        <taxon>Bacteria</taxon>
        <taxon>Pseudomonadati</taxon>
        <taxon>Pseudomonadota</taxon>
        <taxon>Betaproteobacteria</taxon>
        <taxon>Burkholderiales</taxon>
        <taxon>Sphaerotilaceae</taxon>
        <taxon>Roseateles</taxon>
    </lineage>
</organism>
<dbReference type="InterPro" id="IPR052701">
    <property type="entry name" value="GAG_Ulvan_Degrading_Sulfatases"/>
</dbReference>
<dbReference type="Proteomes" id="UP001238603">
    <property type="component" value="Unassembled WGS sequence"/>
</dbReference>
<proteinExistence type="predicted"/>
<protein>
    <submittedName>
        <fullName evidence="3">Sulfatase</fullName>
    </submittedName>
</protein>
<evidence type="ECO:0000313" key="3">
    <source>
        <dbReference type="EMBL" id="MDL5032880.1"/>
    </source>
</evidence>
<keyword evidence="1" id="KW-1133">Transmembrane helix</keyword>
<keyword evidence="1" id="KW-0472">Membrane</keyword>
<keyword evidence="4" id="KW-1185">Reference proteome</keyword>